<evidence type="ECO:0000256" key="4">
    <source>
        <dbReference type="ARBA" id="ARBA00022927"/>
    </source>
</evidence>
<name>A0A0M3IF44_ASCLU</name>
<evidence type="ECO:0000256" key="5">
    <source>
        <dbReference type="ARBA" id="ARBA00022989"/>
    </source>
</evidence>
<keyword evidence="6" id="KW-0333">Golgi apparatus</keyword>
<evidence type="ECO:0000256" key="9">
    <source>
        <dbReference type="ARBA" id="ARBA00037801"/>
    </source>
</evidence>
<protein>
    <submittedName>
        <fullName evidence="13">t-SNARE coiled-coil homology domain-containing protein</fullName>
    </submittedName>
</protein>
<organism evidence="12 13">
    <name type="scientific">Ascaris lumbricoides</name>
    <name type="common">Giant roundworm</name>
    <dbReference type="NCBI Taxonomy" id="6252"/>
    <lineage>
        <taxon>Eukaryota</taxon>
        <taxon>Metazoa</taxon>
        <taxon>Ecdysozoa</taxon>
        <taxon>Nematoda</taxon>
        <taxon>Chromadorea</taxon>
        <taxon>Rhabditida</taxon>
        <taxon>Spirurina</taxon>
        <taxon>Ascaridomorpha</taxon>
        <taxon>Ascaridoidea</taxon>
        <taxon>Ascarididae</taxon>
        <taxon>Ascaris</taxon>
    </lineage>
</organism>
<evidence type="ECO:0000256" key="1">
    <source>
        <dbReference type="ARBA" id="ARBA00009063"/>
    </source>
</evidence>
<dbReference type="PANTHER" id="PTHR12791">
    <property type="entry name" value="GOLGI SNARE BET1-RELATED"/>
    <property type="match status" value="1"/>
</dbReference>
<dbReference type="InterPro" id="IPR010989">
    <property type="entry name" value="SNARE"/>
</dbReference>
<comment type="similarity">
    <text evidence="1">Belongs to the syntaxin family.</text>
</comment>
<comment type="subcellular location">
    <subcellularLocation>
        <location evidence="9">Golgi apparatus</location>
        <location evidence="9">trans-Golgi network membrane</location>
        <topology evidence="9">Single-pass type IV membrane protein</topology>
    </subcellularLocation>
</comment>
<evidence type="ECO:0000256" key="3">
    <source>
        <dbReference type="ARBA" id="ARBA00022692"/>
    </source>
</evidence>
<dbReference type="FunFam" id="1.20.58.90:FF:000004">
    <property type="entry name" value="Syntaxin 10"/>
    <property type="match status" value="1"/>
</dbReference>
<dbReference type="Gene3D" id="1.20.5.110">
    <property type="match status" value="1"/>
</dbReference>
<dbReference type="GO" id="GO:0016020">
    <property type="term" value="C:membrane"/>
    <property type="evidence" value="ECO:0007669"/>
    <property type="project" value="InterPro"/>
</dbReference>
<keyword evidence="4" id="KW-0653">Protein transport</keyword>
<accession>A0A0M3IF44</accession>
<dbReference type="SUPFAM" id="SSF58038">
    <property type="entry name" value="SNARE fusion complex"/>
    <property type="match status" value="1"/>
</dbReference>
<sequence>LIKSVEVLLILFVLFVFYSFVIILKRRFLKNKATIYCSQIEQLLIHVSGLFGRIERVGKDERFTSKEREWLLTEIRNAVRSVDWDLDDLEHTITLVERDPFNYGITPAIIADRRAFIFRSRNYIRDIREQLCATDTRFANPIANMASSSGAGSYRYTRLSDSPTSSERFVSDTLQKQQLIMRDQDEDLEKVGDSVHILKNMSHRIGNELEEQAIMLDELGSDMDRAGTKLDGVMKKIAKVTNMNDGLFTYKFFNFTEKTS</sequence>
<dbReference type="GO" id="GO:0015031">
    <property type="term" value="P:protein transport"/>
    <property type="evidence" value="ECO:0007669"/>
    <property type="project" value="UniProtKB-KW"/>
</dbReference>
<keyword evidence="2" id="KW-0813">Transport</keyword>
<dbReference type="SUPFAM" id="SSF47661">
    <property type="entry name" value="t-snare proteins"/>
    <property type="match status" value="1"/>
</dbReference>
<dbReference type="PROSITE" id="PS50192">
    <property type="entry name" value="T_SNARE"/>
    <property type="match status" value="1"/>
</dbReference>
<feature type="domain" description="T-SNARE coiled-coil homology" evidence="11">
    <location>
        <begin position="178"/>
        <end position="240"/>
    </location>
</feature>
<dbReference type="Gene3D" id="1.20.58.90">
    <property type="match status" value="1"/>
</dbReference>
<keyword evidence="5 10" id="KW-1133">Transmembrane helix</keyword>
<keyword evidence="3 10" id="KW-0812">Transmembrane</keyword>
<dbReference type="GO" id="GO:0048193">
    <property type="term" value="P:Golgi vesicle transport"/>
    <property type="evidence" value="ECO:0007669"/>
    <property type="project" value="InterPro"/>
</dbReference>
<evidence type="ECO:0000256" key="6">
    <source>
        <dbReference type="ARBA" id="ARBA00023034"/>
    </source>
</evidence>
<evidence type="ECO:0000256" key="7">
    <source>
        <dbReference type="ARBA" id="ARBA00023054"/>
    </source>
</evidence>
<dbReference type="CDD" id="cd21443">
    <property type="entry name" value="SNARE_NTD_STX6_STX10"/>
    <property type="match status" value="1"/>
</dbReference>
<proteinExistence type="inferred from homology"/>
<dbReference type="Proteomes" id="UP000036681">
    <property type="component" value="Unplaced"/>
</dbReference>
<dbReference type="WBParaSite" id="ALUE_0001679801-mRNA-1">
    <property type="protein sequence ID" value="ALUE_0001679801-mRNA-1"/>
    <property type="gene ID" value="ALUE_0001679801"/>
</dbReference>
<feature type="transmembrane region" description="Helical" evidence="10">
    <location>
        <begin position="6"/>
        <end position="24"/>
    </location>
</feature>
<evidence type="ECO:0000256" key="2">
    <source>
        <dbReference type="ARBA" id="ARBA00022448"/>
    </source>
</evidence>
<dbReference type="Pfam" id="PF09177">
    <property type="entry name" value="STX6_10_61_N"/>
    <property type="match status" value="1"/>
</dbReference>
<dbReference type="GO" id="GO:0005794">
    <property type="term" value="C:Golgi apparatus"/>
    <property type="evidence" value="ECO:0007669"/>
    <property type="project" value="UniProtKB-SubCell"/>
</dbReference>
<dbReference type="InterPro" id="IPR000727">
    <property type="entry name" value="T_SNARE_dom"/>
</dbReference>
<evidence type="ECO:0000259" key="11">
    <source>
        <dbReference type="PROSITE" id="PS50192"/>
    </source>
</evidence>
<evidence type="ECO:0000313" key="12">
    <source>
        <dbReference type="Proteomes" id="UP000036681"/>
    </source>
</evidence>
<dbReference type="AlphaFoldDB" id="A0A0M3IF44"/>
<dbReference type="SMART" id="SM00397">
    <property type="entry name" value="t_SNARE"/>
    <property type="match status" value="1"/>
</dbReference>
<evidence type="ECO:0000256" key="8">
    <source>
        <dbReference type="ARBA" id="ARBA00023136"/>
    </source>
</evidence>
<evidence type="ECO:0000256" key="10">
    <source>
        <dbReference type="SAM" id="Phobius"/>
    </source>
</evidence>
<keyword evidence="7" id="KW-0175">Coiled coil</keyword>
<reference evidence="13" key="1">
    <citation type="submission" date="2017-02" db="UniProtKB">
        <authorList>
            <consortium name="WormBaseParasite"/>
        </authorList>
    </citation>
    <scope>IDENTIFICATION</scope>
</reference>
<keyword evidence="12" id="KW-1185">Reference proteome</keyword>
<dbReference type="InterPro" id="IPR015260">
    <property type="entry name" value="Syntaxin-6/10/61_N"/>
</dbReference>
<keyword evidence="8 10" id="KW-0472">Membrane</keyword>
<evidence type="ECO:0000313" key="13">
    <source>
        <dbReference type="WBParaSite" id="ALUE_0001679801-mRNA-1"/>
    </source>
</evidence>
<dbReference type="FunFam" id="1.20.5.110:FF:000006">
    <property type="entry name" value="Syntaxin 6"/>
    <property type="match status" value="1"/>
</dbReference>
<dbReference type="CDD" id="cd15851">
    <property type="entry name" value="SNARE_Syntaxin6"/>
    <property type="match status" value="1"/>
</dbReference>